<dbReference type="RefSeq" id="WP_351974533.1">
    <property type="nucleotide sequence ID" value="NZ_JBEPBX010000001.1"/>
</dbReference>
<keyword evidence="1" id="KW-0472">Membrane</keyword>
<feature type="transmembrane region" description="Helical" evidence="1">
    <location>
        <begin position="12"/>
        <end position="33"/>
    </location>
</feature>
<dbReference type="InterPro" id="IPR014044">
    <property type="entry name" value="CAP_dom"/>
</dbReference>
<accession>A0ABV1UMN6</accession>
<dbReference type="SUPFAM" id="SSF55797">
    <property type="entry name" value="PR-1-like"/>
    <property type="match status" value="1"/>
</dbReference>
<proteinExistence type="predicted"/>
<dbReference type="EMBL" id="JBEPBX010000001">
    <property type="protein sequence ID" value="MER6612049.1"/>
    <property type="molecule type" value="Genomic_DNA"/>
</dbReference>
<evidence type="ECO:0000259" key="2">
    <source>
        <dbReference type="Pfam" id="PF00188"/>
    </source>
</evidence>
<comment type="caution">
    <text evidence="3">The sequence shown here is derived from an EMBL/GenBank/DDBJ whole genome shotgun (WGS) entry which is preliminary data.</text>
</comment>
<evidence type="ECO:0000256" key="1">
    <source>
        <dbReference type="SAM" id="Phobius"/>
    </source>
</evidence>
<keyword evidence="1" id="KW-0812">Transmembrane</keyword>
<evidence type="ECO:0000313" key="3">
    <source>
        <dbReference type="EMBL" id="MER6612049.1"/>
    </source>
</evidence>
<dbReference type="Gene3D" id="3.40.33.10">
    <property type="entry name" value="CAP"/>
    <property type="match status" value="1"/>
</dbReference>
<dbReference type="PANTHER" id="PTHR31157">
    <property type="entry name" value="SCP DOMAIN-CONTAINING PROTEIN"/>
    <property type="match status" value="1"/>
</dbReference>
<dbReference type="Proteomes" id="UP001445472">
    <property type="component" value="Unassembled WGS sequence"/>
</dbReference>
<feature type="domain" description="SCP" evidence="2">
    <location>
        <begin position="75"/>
        <end position="188"/>
    </location>
</feature>
<evidence type="ECO:0000313" key="4">
    <source>
        <dbReference type="Proteomes" id="UP001445472"/>
    </source>
</evidence>
<gene>
    <name evidence="3" type="ORF">ABT276_01240</name>
</gene>
<organism evidence="3 4">
    <name type="scientific">Streptomyces xantholiticus</name>
    <dbReference type="NCBI Taxonomy" id="68285"/>
    <lineage>
        <taxon>Bacteria</taxon>
        <taxon>Bacillati</taxon>
        <taxon>Actinomycetota</taxon>
        <taxon>Actinomycetes</taxon>
        <taxon>Kitasatosporales</taxon>
        <taxon>Streptomycetaceae</taxon>
        <taxon>Streptomyces</taxon>
    </lineage>
</organism>
<dbReference type="PANTHER" id="PTHR31157:SF1">
    <property type="entry name" value="SCP DOMAIN-CONTAINING PROTEIN"/>
    <property type="match status" value="1"/>
</dbReference>
<protein>
    <submittedName>
        <fullName evidence="3">CAP domain-containing protein</fullName>
    </submittedName>
</protein>
<keyword evidence="4" id="KW-1185">Reference proteome</keyword>
<dbReference type="Pfam" id="PF00188">
    <property type="entry name" value="CAP"/>
    <property type="match status" value="1"/>
</dbReference>
<keyword evidence="1" id="KW-1133">Transmembrane helix</keyword>
<dbReference type="InterPro" id="IPR035940">
    <property type="entry name" value="CAP_sf"/>
</dbReference>
<reference evidence="3 4" key="1">
    <citation type="submission" date="2024-06" db="EMBL/GenBank/DDBJ databases">
        <title>The Natural Products Discovery Center: Release of the First 8490 Sequenced Strains for Exploring Actinobacteria Biosynthetic Diversity.</title>
        <authorList>
            <person name="Kalkreuter E."/>
            <person name="Kautsar S.A."/>
            <person name="Yang D."/>
            <person name="Bader C.D."/>
            <person name="Teijaro C.N."/>
            <person name="Fluegel L."/>
            <person name="Davis C.M."/>
            <person name="Simpson J.R."/>
            <person name="Lauterbach L."/>
            <person name="Steele A.D."/>
            <person name="Gui C."/>
            <person name="Meng S."/>
            <person name="Li G."/>
            <person name="Viehrig K."/>
            <person name="Ye F."/>
            <person name="Su P."/>
            <person name="Kiefer A.F."/>
            <person name="Nichols A."/>
            <person name="Cepeda A.J."/>
            <person name="Yan W."/>
            <person name="Fan B."/>
            <person name="Jiang Y."/>
            <person name="Adhikari A."/>
            <person name="Zheng C.-J."/>
            <person name="Schuster L."/>
            <person name="Cowan T.M."/>
            <person name="Smanski M.J."/>
            <person name="Chevrette M.G."/>
            <person name="De Carvalho L.P.S."/>
            <person name="Shen B."/>
        </authorList>
    </citation>
    <scope>NUCLEOTIDE SEQUENCE [LARGE SCALE GENOMIC DNA]</scope>
    <source>
        <strain evidence="3 4">NPDC000837</strain>
    </source>
</reference>
<dbReference type="CDD" id="cd05379">
    <property type="entry name" value="CAP_bacterial"/>
    <property type="match status" value="1"/>
</dbReference>
<name>A0ABV1UMN6_9ACTN</name>
<sequence>MRLPMRFRPSRAVLLSVSGAAVLAAVVAIMWLMQGGGQAPDAPGTAVIGQAPTPVETPPPPAVGRAVRSDVGRVVDLVNAERAKAGCPRMSVSRQLEEAAQVHADDMAARGYYEHSDLDGRDGGDRMSAAGYGWSRWAENLHKGPTDPRAVVAGWMRSPTHRAGILDCRLKDMGVAVNYGSGGPWWVQALGTRHGPR</sequence>